<protein>
    <recommendedName>
        <fullName evidence="3">5-bromo-4-chloroindolyl phosphate hydrolysis protein</fullName>
    </recommendedName>
</protein>
<dbReference type="AlphaFoldDB" id="A0A1H9V9T6"/>
<keyword evidence="2" id="KW-1185">Reference proteome</keyword>
<name>A0A1H9V9T6_9CORY</name>
<evidence type="ECO:0008006" key="3">
    <source>
        <dbReference type="Google" id="ProtNLM"/>
    </source>
</evidence>
<dbReference type="Proteomes" id="UP000198929">
    <property type="component" value="Unassembled WGS sequence"/>
</dbReference>
<dbReference type="EMBL" id="FOGQ01000011">
    <property type="protein sequence ID" value="SES18445.1"/>
    <property type="molecule type" value="Genomic_DNA"/>
</dbReference>
<dbReference type="STRING" id="1121357.SAMN05661109_02129"/>
<reference evidence="2" key="1">
    <citation type="submission" date="2016-10" db="EMBL/GenBank/DDBJ databases">
        <authorList>
            <person name="Varghese N."/>
            <person name="Submissions S."/>
        </authorList>
    </citation>
    <scope>NUCLEOTIDE SEQUENCE [LARGE SCALE GENOMIC DNA]</scope>
    <source>
        <strain evidence="2">DSM 20524</strain>
    </source>
</reference>
<evidence type="ECO:0000313" key="1">
    <source>
        <dbReference type="EMBL" id="SES18445.1"/>
    </source>
</evidence>
<dbReference type="RefSeq" id="WP_231910190.1">
    <property type="nucleotide sequence ID" value="NZ_CP047199.1"/>
</dbReference>
<sequence>MARKNVVGLIAAALVLVLHAIFGLGAFWMLAVAAAWGAGYVLTPPRSPKALKAAPPKSVSLDLETSMRTALGVLATTRPPQIVTDKARELDQNVRFVLAEWDDLEAYPEHQQSMWNIVKIYFPQVVDTYRDAPDPNLDAAVRWFLDSLNTLVGAVANIKKAILDNNVRELDSHARTLRSKFGNLPGLNDTPPEISG</sequence>
<organism evidence="1 2">
    <name type="scientific">Corynebacterium cystitidis DSM 20524</name>
    <dbReference type="NCBI Taxonomy" id="1121357"/>
    <lineage>
        <taxon>Bacteria</taxon>
        <taxon>Bacillati</taxon>
        <taxon>Actinomycetota</taxon>
        <taxon>Actinomycetes</taxon>
        <taxon>Mycobacteriales</taxon>
        <taxon>Corynebacteriaceae</taxon>
        <taxon>Corynebacterium</taxon>
    </lineage>
</organism>
<proteinExistence type="predicted"/>
<gene>
    <name evidence="1" type="ORF">SAMN05661109_02129</name>
</gene>
<accession>A0A1H9V9T6</accession>
<evidence type="ECO:0000313" key="2">
    <source>
        <dbReference type="Proteomes" id="UP000198929"/>
    </source>
</evidence>